<keyword evidence="4" id="KW-1003">Cell membrane</keyword>
<dbReference type="PROSITE" id="PS52015">
    <property type="entry name" value="TONB_CTD"/>
    <property type="match status" value="1"/>
</dbReference>
<comment type="subcellular location">
    <subcellularLocation>
        <location evidence="1">Cell inner membrane</location>
        <topology evidence="1">Single-pass membrane protein</topology>
        <orientation evidence="1">Periplasmic side</orientation>
    </subcellularLocation>
</comment>
<protein>
    <submittedName>
        <fullName evidence="12">Energy transducer TonB</fullName>
    </submittedName>
</protein>
<evidence type="ECO:0000313" key="13">
    <source>
        <dbReference type="Proteomes" id="UP001140978"/>
    </source>
</evidence>
<feature type="domain" description="TonB C-terminal" evidence="11">
    <location>
        <begin position="151"/>
        <end position="242"/>
    </location>
</feature>
<accession>A0A9X4F8V7</accession>
<dbReference type="PANTHER" id="PTHR33446">
    <property type="entry name" value="PROTEIN TONB-RELATED"/>
    <property type="match status" value="1"/>
</dbReference>
<evidence type="ECO:0000256" key="10">
    <source>
        <dbReference type="SAM" id="MobiDB-lite"/>
    </source>
</evidence>
<dbReference type="GO" id="GO:0031992">
    <property type="term" value="F:energy transducer activity"/>
    <property type="evidence" value="ECO:0007669"/>
    <property type="project" value="TreeGrafter"/>
</dbReference>
<dbReference type="InterPro" id="IPR037682">
    <property type="entry name" value="TonB_C"/>
</dbReference>
<evidence type="ECO:0000256" key="8">
    <source>
        <dbReference type="ARBA" id="ARBA00022989"/>
    </source>
</evidence>
<dbReference type="Gene3D" id="3.30.1150.10">
    <property type="match status" value="1"/>
</dbReference>
<organism evidence="12 13">
    <name type="scientific">Vibrio aestuarianus</name>
    <dbReference type="NCBI Taxonomy" id="28171"/>
    <lineage>
        <taxon>Bacteria</taxon>
        <taxon>Pseudomonadati</taxon>
        <taxon>Pseudomonadota</taxon>
        <taxon>Gammaproteobacteria</taxon>
        <taxon>Vibrionales</taxon>
        <taxon>Vibrionaceae</taxon>
        <taxon>Vibrio</taxon>
    </lineage>
</organism>
<keyword evidence="3" id="KW-0813">Transport</keyword>
<dbReference type="EMBL" id="JAKNAX010000032">
    <property type="protein sequence ID" value="MDE1347201.1"/>
    <property type="molecule type" value="Genomic_DNA"/>
</dbReference>
<evidence type="ECO:0000256" key="7">
    <source>
        <dbReference type="ARBA" id="ARBA00022927"/>
    </source>
</evidence>
<dbReference type="GO" id="GO:0015031">
    <property type="term" value="P:protein transport"/>
    <property type="evidence" value="ECO:0007669"/>
    <property type="project" value="UniProtKB-KW"/>
</dbReference>
<keyword evidence="7" id="KW-0653">Protein transport</keyword>
<proteinExistence type="inferred from homology"/>
<evidence type="ECO:0000256" key="4">
    <source>
        <dbReference type="ARBA" id="ARBA00022475"/>
    </source>
</evidence>
<keyword evidence="5" id="KW-0997">Cell inner membrane</keyword>
<dbReference type="GO" id="GO:0055085">
    <property type="term" value="P:transmembrane transport"/>
    <property type="evidence" value="ECO:0007669"/>
    <property type="project" value="InterPro"/>
</dbReference>
<evidence type="ECO:0000313" key="12">
    <source>
        <dbReference type="EMBL" id="MDE1347201.1"/>
    </source>
</evidence>
<evidence type="ECO:0000256" key="3">
    <source>
        <dbReference type="ARBA" id="ARBA00022448"/>
    </source>
</evidence>
<dbReference type="Pfam" id="PF03544">
    <property type="entry name" value="TonB_C"/>
    <property type="match status" value="1"/>
</dbReference>
<dbReference type="InterPro" id="IPR006260">
    <property type="entry name" value="TonB/TolA_C"/>
</dbReference>
<dbReference type="SUPFAM" id="SSF74653">
    <property type="entry name" value="TolA/TonB C-terminal domain"/>
    <property type="match status" value="1"/>
</dbReference>
<comment type="caution">
    <text evidence="12">The sequence shown here is derived from an EMBL/GenBank/DDBJ whole genome shotgun (WGS) entry which is preliminary data.</text>
</comment>
<reference evidence="12" key="1">
    <citation type="submission" date="2022-02" db="EMBL/GenBank/DDBJ databases">
        <title>Emergence and expansion in Europe of a Vibrio aestuarianus clonal complex pathogenic for oysters.</title>
        <authorList>
            <person name="Mesnil A."/>
            <person name="Travers M.-A."/>
        </authorList>
    </citation>
    <scope>NUCLEOTIDE SEQUENCE</scope>
    <source>
        <strain evidence="12">19_064_15T1</strain>
    </source>
</reference>
<dbReference type="PANTHER" id="PTHR33446:SF2">
    <property type="entry name" value="PROTEIN TONB"/>
    <property type="match status" value="1"/>
</dbReference>
<feature type="compositionally biased region" description="Basic and acidic residues" evidence="10">
    <location>
        <begin position="101"/>
        <end position="111"/>
    </location>
</feature>
<dbReference type="RefSeq" id="WP_274676119.1">
    <property type="nucleotide sequence ID" value="NZ_JAKNAX010000032.1"/>
</dbReference>
<keyword evidence="6" id="KW-0812">Transmembrane</keyword>
<keyword evidence="8" id="KW-1133">Transmembrane helix</keyword>
<evidence type="ECO:0000256" key="5">
    <source>
        <dbReference type="ARBA" id="ARBA00022519"/>
    </source>
</evidence>
<keyword evidence="9" id="KW-0472">Membrane</keyword>
<feature type="region of interest" description="Disordered" evidence="10">
    <location>
        <begin position="60"/>
        <end position="165"/>
    </location>
</feature>
<gene>
    <name evidence="12" type="ORF">L9X51_12255</name>
</gene>
<dbReference type="AlphaFoldDB" id="A0A9X4F8V7"/>
<dbReference type="GO" id="GO:0098797">
    <property type="term" value="C:plasma membrane protein complex"/>
    <property type="evidence" value="ECO:0007669"/>
    <property type="project" value="TreeGrafter"/>
</dbReference>
<dbReference type="InterPro" id="IPR051045">
    <property type="entry name" value="TonB-dependent_transducer"/>
</dbReference>
<evidence type="ECO:0000256" key="1">
    <source>
        <dbReference type="ARBA" id="ARBA00004383"/>
    </source>
</evidence>
<evidence type="ECO:0000256" key="9">
    <source>
        <dbReference type="ARBA" id="ARBA00023136"/>
    </source>
</evidence>
<dbReference type="NCBIfam" id="TIGR01352">
    <property type="entry name" value="tonB_Cterm"/>
    <property type="match status" value="1"/>
</dbReference>
<evidence type="ECO:0000256" key="2">
    <source>
        <dbReference type="ARBA" id="ARBA00006555"/>
    </source>
</evidence>
<feature type="compositionally biased region" description="Low complexity" evidence="10">
    <location>
        <begin position="141"/>
        <end position="150"/>
    </location>
</feature>
<sequence>MNISRYLVTGSVSIAIHAVVLLADKEAKVFAMPVGSQSTSVSINFVTQPKPQVSAKQEAIAQQVAKQPTAPKKTHKANPKKSVVPQPQAKPKPIVKTAKISKQEPIKKDINKPVTNAETPSKLAKTKADDNSVKIPPPAPSRSGASSQPPLVEQPTFVSRPVPPQYPRLARKRGIEGVAVYEIWLDTNGNQIKQVLISSSGTTLLDNSALNAIKQWKFSPHVVSGQKMAHRVQVPVRFKLEG</sequence>
<dbReference type="Proteomes" id="UP001140978">
    <property type="component" value="Unassembled WGS sequence"/>
</dbReference>
<evidence type="ECO:0000259" key="11">
    <source>
        <dbReference type="PROSITE" id="PS52015"/>
    </source>
</evidence>
<comment type="similarity">
    <text evidence="2">Belongs to the TonB family.</text>
</comment>
<name>A0A9X4F8V7_9VIBR</name>
<evidence type="ECO:0000256" key="6">
    <source>
        <dbReference type="ARBA" id="ARBA00022692"/>
    </source>
</evidence>